<dbReference type="GO" id="GO:0016020">
    <property type="term" value="C:membrane"/>
    <property type="evidence" value="ECO:0007669"/>
    <property type="project" value="UniProtKB-SubCell"/>
</dbReference>
<comment type="similarity">
    <text evidence="2">Belongs to the major facilitator superfamily. Monocarboxylate porter (TC 2.A.1.13) family.</text>
</comment>
<name>A0A9P4US90_9PEZI</name>
<dbReference type="Proteomes" id="UP000799441">
    <property type="component" value="Unassembled WGS sequence"/>
</dbReference>
<accession>A0A9P4US90</accession>
<dbReference type="EMBL" id="MU003776">
    <property type="protein sequence ID" value="KAF2723406.1"/>
    <property type="molecule type" value="Genomic_DNA"/>
</dbReference>
<organism evidence="6 7">
    <name type="scientific">Polychaeton citri CBS 116435</name>
    <dbReference type="NCBI Taxonomy" id="1314669"/>
    <lineage>
        <taxon>Eukaryota</taxon>
        <taxon>Fungi</taxon>
        <taxon>Dikarya</taxon>
        <taxon>Ascomycota</taxon>
        <taxon>Pezizomycotina</taxon>
        <taxon>Dothideomycetes</taxon>
        <taxon>Dothideomycetidae</taxon>
        <taxon>Capnodiales</taxon>
        <taxon>Capnodiaceae</taxon>
        <taxon>Polychaeton</taxon>
    </lineage>
</organism>
<keyword evidence="4" id="KW-1133">Transmembrane helix</keyword>
<dbReference type="PROSITE" id="PS50850">
    <property type="entry name" value="MFS"/>
    <property type="match status" value="1"/>
</dbReference>
<feature type="transmembrane region" description="Helical" evidence="4">
    <location>
        <begin position="183"/>
        <end position="204"/>
    </location>
</feature>
<feature type="transmembrane region" description="Helical" evidence="4">
    <location>
        <begin position="346"/>
        <end position="372"/>
    </location>
</feature>
<dbReference type="InterPro" id="IPR036259">
    <property type="entry name" value="MFS_trans_sf"/>
</dbReference>
<evidence type="ECO:0000256" key="3">
    <source>
        <dbReference type="SAM" id="MobiDB-lite"/>
    </source>
</evidence>
<dbReference type="GO" id="GO:0022857">
    <property type="term" value="F:transmembrane transporter activity"/>
    <property type="evidence" value="ECO:0007669"/>
    <property type="project" value="InterPro"/>
</dbReference>
<dbReference type="Gene3D" id="1.20.1250.20">
    <property type="entry name" value="MFS general substrate transporter like domains"/>
    <property type="match status" value="2"/>
</dbReference>
<feature type="transmembrane region" description="Helical" evidence="4">
    <location>
        <begin position="424"/>
        <end position="444"/>
    </location>
</feature>
<comment type="subcellular location">
    <subcellularLocation>
        <location evidence="1">Membrane</location>
        <topology evidence="1">Multi-pass membrane protein</topology>
    </subcellularLocation>
</comment>
<reference evidence="6" key="1">
    <citation type="journal article" date="2020" name="Stud. Mycol.">
        <title>101 Dothideomycetes genomes: a test case for predicting lifestyles and emergence of pathogens.</title>
        <authorList>
            <person name="Haridas S."/>
            <person name="Albert R."/>
            <person name="Binder M."/>
            <person name="Bloem J."/>
            <person name="Labutti K."/>
            <person name="Salamov A."/>
            <person name="Andreopoulos B."/>
            <person name="Baker S."/>
            <person name="Barry K."/>
            <person name="Bills G."/>
            <person name="Bluhm B."/>
            <person name="Cannon C."/>
            <person name="Castanera R."/>
            <person name="Culley D."/>
            <person name="Daum C."/>
            <person name="Ezra D."/>
            <person name="Gonzalez J."/>
            <person name="Henrissat B."/>
            <person name="Kuo A."/>
            <person name="Liang C."/>
            <person name="Lipzen A."/>
            <person name="Lutzoni F."/>
            <person name="Magnuson J."/>
            <person name="Mondo S."/>
            <person name="Nolan M."/>
            <person name="Ohm R."/>
            <person name="Pangilinan J."/>
            <person name="Park H.-J."/>
            <person name="Ramirez L."/>
            <person name="Alfaro M."/>
            <person name="Sun H."/>
            <person name="Tritt A."/>
            <person name="Yoshinaga Y."/>
            <person name="Zwiers L.-H."/>
            <person name="Turgeon B."/>
            <person name="Goodwin S."/>
            <person name="Spatafora J."/>
            <person name="Crous P."/>
            <person name="Grigoriev I."/>
        </authorList>
    </citation>
    <scope>NUCLEOTIDE SEQUENCE</scope>
    <source>
        <strain evidence="6">CBS 116435</strain>
    </source>
</reference>
<dbReference type="InterPro" id="IPR011701">
    <property type="entry name" value="MFS"/>
</dbReference>
<feature type="transmembrane region" description="Helical" evidence="4">
    <location>
        <begin position="216"/>
        <end position="234"/>
    </location>
</feature>
<evidence type="ECO:0000313" key="7">
    <source>
        <dbReference type="Proteomes" id="UP000799441"/>
    </source>
</evidence>
<feature type="transmembrane region" description="Helical" evidence="4">
    <location>
        <begin position="154"/>
        <end position="171"/>
    </location>
</feature>
<feature type="transmembrane region" description="Helical" evidence="4">
    <location>
        <begin position="92"/>
        <end position="114"/>
    </location>
</feature>
<dbReference type="OrthoDB" id="2213137at2759"/>
<feature type="domain" description="Major facilitator superfamily (MFS) profile" evidence="5">
    <location>
        <begin position="256"/>
        <end position="450"/>
    </location>
</feature>
<gene>
    <name evidence="6" type="ORF">K431DRAFT_337378</name>
</gene>
<dbReference type="SUPFAM" id="SSF103473">
    <property type="entry name" value="MFS general substrate transporter"/>
    <property type="match status" value="1"/>
</dbReference>
<keyword evidence="4" id="KW-0812">Transmembrane</keyword>
<sequence>MAGTSAEAHSDGIELVQQDHEQQSERRQRQRQQQGDGVWDTLPRADGGKDAWGFLTACFIVEAVIWGFPFAFGVFQEYYAHTAPFDRSAGGIASIGTTATGCMYFLAPVLAFILQRYPRLRQACMYTGLAILILSLVAASFCNSTAALIGTQGIMYAVGGLLLYFPAIQLLDDWFVVRKGQAFGIMWAGTGLAGAVMPFLLQWMLGRFGWRTTLRAWAVVVAVLMGSAIPFLRPRTPIPASSALRPIDFSYLAHLPFWLFAASVVLQGLGFFLPTLWLPIFATSIGLPSFAGPLALALYNLAACVGNLVQGWLCDRFHVTVAILIATLGSMVACFVLWGLTTSQPMLYLFAILWGVSAGGFGANWTGCVSAIRDSGHAGLEVGPFIAFMGAAKGVGAVISGPLSERLLQMQPWKGAGYVYGTNYGILVVFTGVCATLGGTAWVGRMLRLL</sequence>
<dbReference type="InterPro" id="IPR020846">
    <property type="entry name" value="MFS_dom"/>
</dbReference>
<dbReference type="AlphaFoldDB" id="A0A9P4US90"/>
<proteinExistence type="inferred from homology"/>
<feature type="region of interest" description="Disordered" evidence="3">
    <location>
        <begin position="1"/>
        <end position="43"/>
    </location>
</feature>
<evidence type="ECO:0000256" key="2">
    <source>
        <dbReference type="ARBA" id="ARBA00006727"/>
    </source>
</evidence>
<keyword evidence="4" id="KW-0472">Membrane</keyword>
<evidence type="ECO:0000259" key="5">
    <source>
        <dbReference type="PROSITE" id="PS50850"/>
    </source>
</evidence>
<dbReference type="PANTHER" id="PTHR11360">
    <property type="entry name" value="MONOCARBOXYLATE TRANSPORTER"/>
    <property type="match status" value="1"/>
</dbReference>
<evidence type="ECO:0000256" key="4">
    <source>
        <dbReference type="SAM" id="Phobius"/>
    </source>
</evidence>
<evidence type="ECO:0000256" key="1">
    <source>
        <dbReference type="ARBA" id="ARBA00004141"/>
    </source>
</evidence>
<keyword evidence="7" id="KW-1185">Reference proteome</keyword>
<feature type="transmembrane region" description="Helical" evidence="4">
    <location>
        <begin position="255"/>
        <end position="278"/>
    </location>
</feature>
<dbReference type="PANTHER" id="PTHR11360:SF287">
    <property type="entry name" value="MFS MONOCARBOXYLATE TRANSPORTER"/>
    <property type="match status" value="1"/>
</dbReference>
<feature type="transmembrane region" description="Helical" evidence="4">
    <location>
        <begin position="51"/>
        <end position="72"/>
    </location>
</feature>
<feature type="transmembrane region" description="Helical" evidence="4">
    <location>
        <begin position="290"/>
        <end position="309"/>
    </location>
</feature>
<evidence type="ECO:0000313" key="6">
    <source>
        <dbReference type="EMBL" id="KAF2723406.1"/>
    </source>
</evidence>
<dbReference type="Pfam" id="PF07690">
    <property type="entry name" value="MFS_1"/>
    <property type="match status" value="1"/>
</dbReference>
<feature type="transmembrane region" description="Helical" evidence="4">
    <location>
        <begin position="384"/>
        <end position="404"/>
    </location>
</feature>
<feature type="transmembrane region" description="Helical" evidence="4">
    <location>
        <begin position="126"/>
        <end position="148"/>
    </location>
</feature>
<protein>
    <submittedName>
        <fullName evidence="6">MFS monocarboxylate transporter</fullName>
    </submittedName>
</protein>
<feature type="compositionally biased region" description="Basic and acidic residues" evidence="3">
    <location>
        <begin position="8"/>
        <end position="27"/>
    </location>
</feature>
<feature type="transmembrane region" description="Helical" evidence="4">
    <location>
        <begin position="321"/>
        <end position="340"/>
    </location>
</feature>
<dbReference type="InterPro" id="IPR050327">
    <property type="entry name" value="Proton-linked_MCT"/>
</dbReference>
<comment type="caution">
    <text evidence="6">The sequence shown here is derived from an EMBL/GenBank/DDBJ whole genome shotgun (WGS) entry which is preliminary data.</text>
</comment>